<feature type="transmembrane region" description="Helical" evidence="9">
    <location>
        <begin position="55"/>
        <end position="72"/>
    </location>
</feature>
<dbReference type="PANTHER" id="PTHR24221:SF248">
    <property type="entry name" value="ABC TRANSPORTER TRANSMEMBRANE REGION"/>
    <property type="match status" value="1"/>
</dbReference>
<dbReference type="InterPro" id="IPR003439">
    <property type="entry name" value="ABC_transporter-like_ATP-bd"/>
</dbReference>
<organism evidence="12 13">
    <name type="scientific">Comamonas aquatica</name>
    <dbReference type="NCBI Taxonomy" id="225991"/>
    <lineage>
        <taxon>Bacteria</taxon>
        <taxon>Pseudomonadati</taxon>
        <taxon>Pseudomonadota</taxon>
        <taxon>Betaproteobacteria</taxon>
        <taxon>Burkholderiales</taxon>
        <taxon>Comamonadaceae</taxon>
        <taxon>Comamonas</taxon>
    </lineage>
</organism>
<dbReference type="PROSITE" id="PS50929">
    <property type="entry name" value="ABC_TM1F"/>
    <property type="match status" value="1"/>
</dbReference>
<feature type="transmembrane region" description="Helical" evidence="9">
    <location>
        <begin position="20"/>
        <end position="43"/>
    </location>
</feature>
<keyword evidence="8" id="KW-0175">Coiled coil</keyword>
<dbReference type="GO" id="GO:0030253">
    <property type="term" value="P:protein secretion by the type I secretion system"/>
    <property type="evidence" value="ECO:0007669"/>
    <property type="project" value="InterPro"/>
</dbReference>
<dbReference type="EMBL" id="CAHPSC010000045">
    <property type="protein sequence ID" value="CAB5701319.1"/>
    <property type="molecule type" value="Genomic_DNA"/>
</dbReference>
<proteinExistence type="predicted"/>
<dbReference type="InterPro" id="IPR039421">
    <property type="entry name" value="Type_1_exporter"/>
</dbReference>
<keyword evidence="4" id="KW-0547">Nucleotide-binding</keyword>
<dbReference type="GO" id="GO:0016887">
    <property type="term" value="F:ATP hydrolysis activity"/>
    <property type="evidence" value="ECO:0007669"/>
    <property type="project" value="InterPro"/>
</dbReference>
<dbReference type="InterPro" id="IPR027417">
    <property type="entry name" value="P-loop_NTPase"/>
</dbReference>
<dbReference type="NCBIfam" id="TIGR01842">
    <property type="entry name" value="type_I_sec_PrtD"/>
    <property type="match status" value="1"/>
</dbReference>
<dbReference type="GO" id="GO:0005524">
    <property type="term" value="F:ATP binding"/>
    <property type="evidence" value="ECO:0007669"/>
    <property type="project" value="UniProtKB-KW"/>
</dbReference>
<feature type="transmembrane region" description="Helical" evidence="9">
    <location>
        <begin position="141"/>
        <end position="166"/>
    </location>
</feature>
<dbReference type="InterPro" id="IPR010128">
    <property type="entry name" value="ATPase_T1SS_PrtD-like"/>
</dbReference>
<comment type="caution">
    <text evidence="12">The sequence shown here is derived from an EMBL/GenBank/DDBJ whole genome shotgun (WGS) entry which is preliminary data.</text>
</comment>
<dbReference type="InterPro" id="IPR011527">
    <property type="entry name" value="ABC1_TM_dom"/>
</dbReference>
<accession>A0AA35D9Q5</accession>
<keyword evidence="6 9" id="KW-1133">Transmembrane helix</keyword>
<dbReference type="PROSITE" id="PS00211">
    <property type="entry name" value="ABC_TRANSPORTER_1"/>
    <property type="match status" value="1"/>
</dbReference>
<dbReference type="InterPro" id="IPR036640">
    <property type="entry name" value="ABC1_TM_sf"/>
</dbReference>
<dbReference type="Proteomes" id="UP000834458">
    <property type="component" value="Unassembled WGS sequence"/>
</dbReference>
<evidence type="ECO:0000259" key="10">
    <source>
        <dbReference type="PROSITE" id="PS50893"/>
    </source>
</evidence>
<dbReference type="Gene3D" id="1.20.1560.10">
    <property type="entry name" value="ABC transporter type 1, transmembrane domain"/>
    <property type="match status" value="1"/>
</dbReference>
<dbReference type="InterPro" id="IPR017871">
    <property type="entry name" value="ABC_transporter-like_CS"/>
</dbReference>
<dbReference type="Pfam" id="PF00005">
    <property type="entry name" value="ABC_tran"/>
    <property type="match status" value="1"/>
</dbReference>
<evidence type="ECO:0000256" key="8">
    <source>
        <dbReference type="SAM" id="Coils"/>
    </source>
</evidence>
<evidence type="ECO:0000256" key="4">
    <source>
        <dbReference type="ARBA" id="ARBA00022741"/>
    </source>
</evidence>
<dbReference type="Gene3D" id="3.40.50.300">
    <property type="entry name" value="P-loop containing nucleotide triphosphate hydrolases"/>
    <property type="match status" value="1"/>
</dbReference>
<dbReference type="RefSeq" id="WP_234686959.1">
    <property type="nucleotide sequence ID" value="NZ_CAHPSC010000045.1"/>
</dbReference>
<evidence type="ECO:0000256" key="5">
    <source>
        <dbReference type="ARBA" id="ARBA00022840"/>
    </source>
</evidence>
<feature type="domain" description="ABC transmembrane type-1" evidence="11">
    <location>
        <begin position="27"/>
        <end position="301"/>
    </location>
</feature>
<evidence type="ECO:0000313" key="12">
    <source>
        <dbReference type="EMBL" id="CAB5701319.1"/>
    </source>
</evidence>
<dbReference type="GO" id="GO:0030256">
    <property type="term" value="C:type I protein secretion system complex"/>
    <property type="evidence" value="ECO:0007669"/>
    <property type="project" value="InterPro"/>
</dbReference>
<keyword evidence="2" id="KW-1003">Cell membrane</keyword>
<evidence type="ECO:0000256" key="3">
    <source>
        <dbReference type="ARBA" id="ARBA00022692"/>
    </source>
</evidence>
<dbReference type="GO" id="GO:0005886">
    <property type="term" value="C:plasma membrane"/>
    <property type="evidence" value="ECO:0007669"/>
    <property type="project" value="UniProtKB-SubCell"/>
</dbReference>
<sequence length="600" mass="63389">MSSPKNSNELQAVLAQLRPYFVRCGWFSLVVAVLVLAPSGYMLEVYGRVVTSRSYLTLGMLTVLVLVAYVVLEVVEYARGEVLEAAGRALDARLEPRLYAIIFDGRVRGTGSGSQAPLHDLRTVREFLVSPAMHAILEAPVALIMAVLLFLISPWLGLMALVFGAAQTLVAWFNERATQAPLVQANVVAQQAQQQAEDTLRNAEVVEAMGMLRQLYARWLQRQREFLGLQAQASESGGGYQALAKLLQGVLSSALLGLACWLLLHDELHGGGGMMIIASILGGRMLAPLVQLVAQWQTVVQVRGAWARLGQLLAQIPAQAPQMPLPAPLGKLEVVQLSAAAPTAMGAAAANVPVPASGGVQMILRGLQFELQPGDGLAVAGPSASGKSTLARLLVGLWPAAAGSVRLDGASVYSWNKQELGPYLGYLPQTVDLFDGTVAENIARFGALEMDKVEAAAREVGLHELILALPKGYDTVIGPGGARLSGGQRQRIGLARALYGHPVLVVLDEPNSSLDEEGDELLNRAIAAARARGTTVVVVTHRMGVLGVVNKLLLLREGQQVAFGPRDEVMAAVNKAQQASAKGQAAVAGDAALPAGGAVQ</sequence>
<dbReference type="AlphaFoldDB" id="A0AA35D9Q5"/>
<dbReference type="InterPro" id="IPR003593">
    <property type="entry name" value="AAA+_ATPase"/>
</dbReference>
<feature type="domain" description="ABC transporter" evidence="10">
    <location>
        <begin position="332"/>
        <end position="582"/>
    </location>
</feature>
<evidence type="ECO:0000256" key="7">
    <source>
        <dbReference type="ARBA" id="ARBA00023136"/>
    </source>
</evidence>
<feature type="coiled-coil region" evidence="8">
    <location>
        <begin position="182"/>
        <end position="209"/>
    </location>
</feature>
<keyword evidence="7 9" id="KW-0472">Membrane</keyword>
<dbReference type="Pfam" id="PF00664">
    <property type="entry name" value="ABC_membrane"/>
    <property type="match status" value="1"/>
</dbReference>
<dbReference type="GO" id="GO:0034040">
    <property type="term" value="F:ATPase-coupled lipid transmembrane transporter activity"/>
    <property type="evidence" value="ECO:0007669"/>
    <property type="project" value="TreeGrafter"/>
</dbReference>
<keyword evidence="3 9" id="KW-0812">Transmembrane</keyword>
<comment type="subcellular location">
    <subcellularLocation>
        <location evidence="1">Cell membrane</location>
        <topology evidence="1">Multi-pass membrane protein</topology>
    </subcellularLocation>
</comment>
<protein>
    <submittedName>
        <fullName evidence="12">Type I secretion system ATP-binding protein PrsD</fullName>
    </submittedName>
</protein>
<evidence type="ECO:0000259" key="11">
    <source>
        <dbReference type="PROSITE" id="PS50929"/>
    </source>
</evidence>
<evidence type="ECO:0000256" key="9">
    <source>
        <dbReference type="SAM" id="Phobius"/>
    </source>
</evidence>
<evidence type="ECO:0000256" key="2">
    <source>
        <dbReference type="ARBA" id="ARBA00022475"/>
    </source>
</evidence>
<reference evidence="12" key="1">
    <citation type="submission" date="2020-05" db="EMBL/GenBank/DDBJ databases">
        <authorList>
            <person name="Delgado-Blas J."/>
        </authorList>
    </citation>
    <scope>NUCLEOTIDE SEQUENCE</scope>
    <source>
        <strain evidence="12">BB1454</strain>
    </source>
</reference>
<evidence type="ECO:0000313" key="13">
    <source>
        <dbReference type="Proteomes" id="UP000834458"/>
    </source>
</evidence>
<evidence type="ECO:0000256" key="1">
    <source>
        <dbReference type="ARBA" id="ARBA00004651"/>
    </source>
</evidence>
<dbReference type="SUPFAM" id="SSF52540">
    <property type="entry name" value="P-loop containing nucleoside triphosphate hydrolases"/>
    <property type="match status" value="1"/>
</dbReference>
<dbReference type="GO" id="GO:0140359">
    <property type="term" value="F:ABC-type transporter activity"/>
    <property type="evidence" value="ECO:0007669"/>
    <property type="project" value="InterPro"/>
</dbReference>
<dbReference type="PROSITE" id="PS50893">
    <property type="entry name" value="ABC_TRANSPORTER_2"/>
    <property type="match status" value="1"/>
</dbReference>
<dbReference type="SUPFAM" id="SSF90123">
    <property type="entry name" value="ABC transporter transmembrane region"/>
    <property type="match status" value="1"/>
</dbReference>
<dbReference type="PANTHER" id="PTHR24221">
    <property type="entry name" value="ATP-BINDING CASSETTE SUB-FAMILY B"/>
    <property type="match status" value="1"/>
</dbReference>
<gene>
    <name evidence="12" type="primary">prsD_1</name>
    <name evidence="12" type="ORF">GHA_02789</name>
</gene>
<keyword evidence="5 12" id="KW-0067">ATP-binding</keyword>
<dbReference type="SMART" id="SM00382">
    <property type="entry name" value="AAA"/>
    <property type="match status" value="1"/>
</dbReference>
<evidence type="ECO:0000256" key="6">
    <source>
        <dbReference type="ARBA" id="ARBA00022989"/>
    </source>
</evidence>
<name>A0AA35D9Q5_9BURK</name>